<accession>A0A4U1IEZ6</accession>
<protein>
    <submittedName>
        <fullName evidence="2">H-NS histone family protein</fullName>
    </submittedName>
</protein>
<dbReference type="Proteomes" id="UP000305539">
    <property type="component" value="Unassembled WGS sequence"/>
</dbReference>
<dbReference type="GO" id="GO:0003677">
    <property type="term" value="F:DNA binding"/>
    <property type="evidence" value="ECO:0007669"/>
    <property type="project" value="InterPro"/>
</dbReference>
<dbReference type="Pfam" id="PF00816">
    <property type="entry name" value="Histone_HNS"/>
    <property type="match status" value="1"/>
</dbReference>
<dbReference type="RefSeq" id="WP_136892067.1">
    <property type="nucleotide sequence ID" value="NZ_SWJE01000001.1"/>
</dbReference>
<keyword evidence="3" id="KW-1185">Reference proteome</keyword>
<sequence length="113" mass="12443">MDERKRDSMIAYLQRRMAQVGIKVADLAAALAADRKRQKSARYENAFGDTWDGKGAMPQWLMQAQSAGQSLKHFAVASESKPANRGQAAVDWSRDPFAGTRLASVRPAYSAAR</sequence>
<reference evidence="2 3" key="1">
    <citation type="submission" date="2019-04" db="EMBL/GenBank/DDBJ databases">
        <title>Trinickia sp. 7GSK02, isolated from subtropical forest soil.</title>
        <authorList>
            <person name="Gao Z.-H."/>
            <person name="Qiu L.-H."/>
        </authorList>
    </citation>
    <scope>NUCLEOTIDE SEQUENCE [LARGE SCALE GENOMIC DNA]</scope>
    <source>
        <strain evidence="2 3">7GSK02</strain>
    </source>
</reference>
<proteinExistence type="predicted"/>
<evidence type="ECO:0000259" key="1">
    <source>
        <dbReference type="Pfam" id="PF00816"/>
    </source>
</evidence>
<dbReference type="OrthoDB" id="8966769at2"/>
<dbReference type="Gene3D" id="4.10.430.10">
    <property type="entry name" value="Histone-like protein H-NS, C-terminal domain"/>
    <property type="match status" value="1"/>
</dbReference>
<organism evidence="2 3">
    <name type="scientific">Trinickia terrae</name>
    <dbReference type="NCBI Taxonomy" id="2571161"/>
    <lineage>
        <taxon>Bacteria</taxon>
        <taxon>Pseudomonadati</taxon>
        <taxon>Pseudomonadota</taxon>
        <taxon>Betaproteobacteria</taxon>
        <taxon>Burkholderiales</taxon>
        <taxon>Burkholderiaceae</taxon>
        <taxon>Trinickia</taxon>
    </lineage>
</organism>
<feature type="domain" description="DNA-binding protein H-NS-like C-terminal" evidence="1">
    <location>
        <begin position="42"/>
        <end position="76"/>
    </location>
</feature>
<gene>
    <name evidence="2" type="ORF">FAZ69_00930</name>
</gene>
<name>A0A4U1IEZ6_9BURK</name>
<dbReference type="SUPFAM" id="SSF81273">
    <property type="entry name" value="H-NS histone-like proteins"/>
    <property type="match status" value="1"/>
</dbReference>
<evidence type="ECO:0000313" key="3">
    <source>
        <dbReference type="Proteomes" id="UP000305539"/>
    </source>
</evidence>
<dbReference type="EMBL" id="SWJE01000001">
    <property type="protein sequence ID" value="TKC92286.1"/>
    <property type="molecule type" value="Genomic_DNA"/>
</dbReference>
<dbReference type="InterPro" id="IPR027444">
    <property type="entry name" value="H-NS_C_dom"/>
</dbReference>
<comment type="caution">
    <text evidence="2">The sequence shown here is derived from an EMBL/GenBank/DDBJ whole genome shotgun (WGS) entry which is preliminary data.</text>
</comment>
<dbReference type="InterPro" id="IPR037150">
    <property type="entry name" value="H-NS_C_dom_sf"/>
</dbReference>
<dbReference type="AlphaFoldDB" id="A0A4U1IEZ6"/>
<evidence type="ECO:0000313" key="2">
    <source>
        <dbReference type="EMBL" id="TKC92286.1"/>
    </source>
</evidence>